<dbReference type="Proteomes" id="UP000007797">
    <property type="component" value="Unassembled WGS sequence"/>
</dbReference>
<gene>
    <name evidence="2" type="ORF">DFA_09625</name>
</gene>
<dbReference type="KEGG" id="dfa:DFA_09625"/>
<accession>F4Q854</accession>
<keyword evidence="1" id="KW-0732">Signal</keyword>
<keyword evidence="3" id="KW-1185">Reference proteome</keyword>
<evidence type="ECO:0000256" key="1">
    <source>
        <dbReference type="SAM" id="SignalP"/>
    </source>
</evidence>
<feature type="signal peptide" evidence="1">
    <location>
        <begin position="1"/>
        <end position="22"/>
    </location>
</feature>
<proteinExistence type="predicted"/>
<dbReference type="RefSeq" id="XP_004352279.1">
    <property type="nucleotide sequence ID" value="XM_004352227.1"/>
</dbReference>
<dbReference type="GeneID" id="14867943"/>
<dbReference type="AlphaFoldDB" id="F4Q854"/>
<evidence type="ECO:0000313" key="2">
    <source>
        <dbReference type="EMBL" id="EGG15954.1"/>
    </source>
</evidence>
<evidence type="ECO:0000313" key="3">
    <source>
        <dbReference type="Proteomes" id="UP000007797"/>
    </source>
</evidence>
<organism evidence="2 3">
    <name type="scientific">Cavenderia fasciculata</name>
    <name type="common">Slime mold</name>
    <name type="synonym">Dictyostelium fasciculatum</name>
    <dbReference type="NCBI Taxonomy" id="261658"/>
    <lineage>
        <taxon>Eukaryota</taxon>
        <taxon>Amoebozoa</taxon>
        <taxon>Evosea</taxon>
        <taxon>Eumycetozoa</taxon>
        <taxon>Dictyostelia</taxon>
        <taxon>Acytosteliales</taxon>
        <taxon>Cavenderiaceae</taxon>
        <taxon>Cavenderia</taxon>
    </lineage>
</organism>
<reference evidence="3" key="1">
    <citation type="journal article" date="2011" name="Genome Res.">
        <title>Phylogeny-wide analysis of social amoeba genomes highlights ancient origins for complex intercellular communication.</title>
        <authorList>
            <person name="Heidel A.J."/>
            <person name="Lawal H.M."/>
            <person name="Felder M."/>
            <person name="Schilde C."/>
            <person name="Helps N.R."/>
            <person name="Tunggal B."/>
            <person name="Rivero F."/>
            <person name="John U."/>
            <person name="Schleicher M."/>
            <person name="Eichinger L."/>
            <person name="Platzer M."/>
            <person name="Noegel A.A."/>
            <person name="Schaap P."/>
            <person name="Gloeckner G."/>
        </authorList>
    </citation>
    <scope>NUCLEOTIDE SEQUENCE [LARGE SCALE GENOMIC DNA]</scope>
    <source>
        <strain evidence="3">SH3</strain>
    </source>
</reference>
<protein>
    <submittedName>
        <fullName evidence="2">Uncharacterized protein</fullName>
    </submittedName>
</protein>
<feature type="chain" id="PRO_5003320683" evidence="1">
    <location>
        <begin position="23"/>
        <end position="85"/>
    </location>
</feature>
<name>F4Q854_CACFS</name>
<dbReference type="EMBL" id="GL883025">
    <property type="protein sequence ID" value="EGG15954.1"/>
    <property type="molecule type" value="Genomic_DNA"/>
</dbReference>
<sequence length="85" mass="9564">MNNHYNVLFVLVFLFSSVVVYSQTLPQVERISFTGSTDPSTQPNPMLTFSFPELESFSITAASVSNVNLNILNRLRDLPKLRVIS</sequence>